<evidence type="ECO:0000259" key="6">
    <source>
        <dbReference type="Pfam" id="PF02631"/>
    </source>
</evidence>
<keyword evidence="4 5" id="KW-0963">Cytoplasm</keyword>
<evidence type="ECO:0000259" key="7">
    <source>
        <dbReference type="Pfam" id="PF21981"/>
    </source>
</evidence>
<evidence type="ECO:0000256" key="1">
    <source>
        <dbReference type="ARBA" id="ARBA00004496"/>
    </source>
</evidence>
<comment type="caution">
    <text evidence="8">The sequence shown here is derived from an EMBL/GenBank/DDBJ whole genome shotgun (WGS) entry which is preliminary data.</text>
</comment>
<dbReference type="GO" id="GO:0006282">
    <property type="term" value="P:regulation of DNA repair"/>
    <property type="evidence" value="ECO:0007669"/>
    <property type="project" value="UniProtKB-UniRule"/>
</dbReference>
<dbReference type="Pfam" id="PF02631">
    <property type="entry name" value="RecX_HTH2"/>
    <property type="match status" value="1"/>
</dbReference>
<dbReference type="PANTHER" id="PTHR33602">
    <property type="entry name" value="REGULATORY PROTEIN RECX FAMILY PROTEIN"/>
    <property type="match status" value="1"/>
</dbReference>
<dbReference type="InterPro" id="IPR003783">
    <property type="entry name" value="Regulatory_RecX"/>
</dbReference>
<dbReference type="PANTHER" id="PTHR33602:SF1">
    <property type="entry name" value="REGULATORY PROTEIN RECX FAMILY PROTEIN"/>
    <property type="match status" value="1"/>
</dbReference>
<dbReference type="EMBL" id="MGGD01000021">
    <property type="protein sequence ID" value="OGM21002.1"/>
    <property type="molecule type" value="Genomic_DNA"/>
</dbReference>
<dbReference type="AlphaFoldDB" id="A0A1F7Y124"/>
<evidence type="ECO:0000256" key="4">
    <source>
        <dbReference type="ARBA" id="ARBA00022490"/>
    </source>
</evidence>
<comment type="subcellular location">
    <subcellularLocation>
        <location evidence="1 5">Cytoplasm</location>
    </subcellularLocation>
</comment>
<gene>
    <name evidence="5" type="primary">recX</name>
    <name evidence="8" type="ORF">A2771_01265</name>
</gene>
<evidence type="ECO:0000313" key="9">
    <source>
        <dbReference type="Proteomes" id="UP000176741"/>
    </source>
</evidence>
<evidence type="ECO:0000256" key="2">
    <source>
        <dbReference type="ARBA" id="ARBA00009695"/>
    </source>
</evidence>
<protein>
    <recommendedName>
        <fullName evidence="3 5">Regulatory protein RecX</fullName>
    </recommendedName>
</protein>
<reference evidence="8 9" key="1">
    <citation type="journal article" date="2016" name="Nat. Commun.">
        <title>Thousands of microbial genomes shed light on interconnected biogeochemical processes in an aquifer system.</title>
        <authorList>
            <person name="Anantharaman K."/>
            <person name="Brown C.T."/>
            <person name="Hug L.A."/>
            <person name="Sharon I."/>
            <person name="Castelle C.J."/>
            <person name="Probst A.J."/>
            <person name="Thomas B.C."/>
            <person name="Singh A."/>
            <person name="Wilkins M.J."/>
            <person name="Karaoz U."/>
            <person name="Brodie E.L."/>
            <person name="Williams K.H."/>
            <person name="Hubbard S.S."/>
            <person name="Banfield J.F."/>
        </authorList>
    </citation>
    <scope>NUCLEOTIDE SEQUENCE [LARGE SCALE GENOMIC DNA]</scope>
</reference>
<sequence length="202" mass="24186">MPAITSIKPQKNGKRVNIYLDGEYGFGLDLENFVKLGLKVEQELTDEEIEKITKKAEFQKVYDKILRFASLRPRSEKEYIGWLRKHKVHEKLHEELFNKLKYLEFLNDKKFAVWWIGQRQAFRPKSKRILSQELRLKGIKREIIDEVLSETKLDELGTAKKLLAKKKYLWERLNSREKRVKMSNYLVRNGFGWDVIREVLDM</sequence>
<comment type="function">
    <text evidence="5">Modulates RecA activity.</text>
</comment>
<evidence type="ECO:0000256" key="5">
    <source>
        <dbReference type="HAMAP-Rule" id="MF_01114"/>
    </source>
</evidence>
<dbReference type="GO" id="GO:0005737">
    <property type="term" value="C:cytoplasm"/>
    <property type="evidence" value="ECO:0007669"/>
    <property type="project" value="UniProtKB-SubCell"/>
</dbReference>
<evidence type="ECO:0000256" key="3">
    <source>
        <dbReference type="ARBA" id="ARBA00018111"/>
    </source>
</evidence>
<evidence type="ECO:0000313" key="8">
    <source>
        <dbReference type="EMBL" id="OGM21002.1"/>
    </source>
</evidence>
<feature type="domain" description="RecX third three-helical" evidence="7">
    <location>
        <begin position="155"/>
        <end position="200"/>
    </location>
</feature>
<feature type="domain" description="RecX second three-helical" evidence="6">
    <location>
        <begin position="107"/>
        <end position="148"/>
    </location>
</feature>
<comment type="similarity">
    <text evidence="2 5">Belongs to the RecX family.</text>
</comment>
<accession>A0A1F7Y124</accession>
<dbReference type="InterPro" id="IPR036388">
    <property type="entry name" value="WH-like_DNA-bd_sf"/>
</dbReference>
<organism evidence="8 9">
    <name type="scientific">Candidatus Woesebacteria bacterium RIFCSPHIGHO2_01_FULL_38_26b</name>
    <dbReference type="NCBI Taxonomy" id="1802491"/>
    <lineage>
        <taxon>Bacteria</taxon>
        <taxon>Candidatus Woeseibacteriota</taxon>
    </lineage>
</organism>
<proteinExistence type="inferred from homology"/>
<dbReference type="Gene3D" id="1.10.10.10">
    <property type="entry name" value="Winged helix-like DNA-binding domain superfamily/Winged helix DNA-binding domain"/>
    <property type="match status" value="3"/>
</dbReference>
<dbReference type="InterPro" id="IPR053925">
    <property type="entry name" value="RecX_HTH_3rd"/>
</dbReference>
<dbReference type="HAMAP" id="MF_01114">
    <property type="entry name" value="RecX"/>
    <property type="match status" value="1"/>
</dbReference>
<dbReference type="Proteomes" id="UP000176741">
    <property type="component" value="Unassembled WGS sequence"/>
</dbReference>
<dbReference type="InterPro" id="IPR053924">
    <property type="entry name" value="RecX_HTH_2nd"/>
</dbReference>
<name>A0A1F7Y124_9BACT</name>
<dbReference type="Pfam" id="PF21981">
    <property type="entry name" value="RecX_HTH3"/>
    <property type="match status" value="1"/>
</dbReference>